<protein>
    <submittedName>
        <fullName evidence="1">Uncharacterized protein</fullName>
    </submittedName>
</protein>
<reference evidence="2" key="1">
    <citation type="journal article" date="2023" name="Front. Plant Sci.">
        <title>Chromosomal-level genome assembly of Melastoma candidum provides insights into trichome evolution.</title>
        <authorList>
            <person name="Zhong Y."/>
            <person name="Wu W."/>
            <person name="Sun C."/>
            <person name="Zou P."/>
            <person name="Liu Y."/>
            <person name="Dai S."/>
            <person name="Zhou R."/>
        </authorList>
    </citation>
    <scope>NUCLEOTIDE SEQUENCE [LARGE SCALE GENOMIC DNA]</scope>
</reference>
<evidence type="ECO:0000313" key="1">
    <source>
        <dbReference type="EMBL" id="KAI4377538.1"/>
    </source>
</evidence>
<keyword evidence="2" id="KW-1185">Reference proteome</keyword>
<accession>A0ACB9RJC5</accession>
<dbReference type="EMBL" id="CM042883">
    <property type="protein sequence ID" value="KAI4377538.1"/>
    <property type="molecule type" value="Genomic_DNA"/>
</dbReference>
<comment type="caution">
    <text evidence="1">The sequence shown here is derived from an EMBL/GenBank/DDBJ whole genome shotgun (WGS) entry which is preliminary data.</text>
</comment>
<gene>
    <name evidence="1" type="ORF">MLD38_015144</name>
</gene>
<name>A0ACB9RJC5_9MYRT</name>
<evidence type="ECO:0000313" key="2">
    <source>
        <dbReference type="Proteomes" id="UP001057402"/>
    </source>
</evidence>
<organism evidence="1 2">
    <name type="scientific">Melastoma candidum</name>
    <dbReference type="NCBI Taxonomy" id="119954"/>
    <lineage>
        <taxon>Eukaryota</taxon>
        <taxon>Viridiplantae</taxon>
        <taxon>Streptophyta</taxon>
        <taxon>Embryophyta</taxon>
        <taxon>Tracheophyta</taxon>
        <taxon>Spermatophyta</taxon>
        <taxon>Magnoliopsida</taxon>
        <taxon>eudicotyledons</taxon>
        <taxon>Gunneridae</taxon>
        <taxon>Pentapetalae</taxon>
        <taxon>rosids</taxon>
        <taxon>malvids</taxon>
        <taxon>Myrtales</taxon>
        <taxon>Melastomataceae</taxon>
        <taxon>Melastomatoideae</taxon>
        <taxon>Melastomateae</taxon>
        <taxon>Melastoma</taxon>
    </lineage>
</organism>
<dbReference type="Proteomes" id="UP001057402">
    <property type="component" value="Chromosome 4"/>
</dbReference>
<proteinExistence type="predicted"/>
<sequence length="76" mass="8338">MIEPTEGESKAELDRFCNALISISCTTDAAFPAPWLRTAKFWPNTGRVDTVYGDRNLICTLMLPSQMAEEQAAATA</sequence>